<reference evidence="3" key="1">
    <citation type="submission" date="2021-01" db="EMBL/GenBank/DDBJ databases">
        <authorList>
            <person name="Corre E."/>
            <person name="Pelletier E."/>
            <person name="Niang G."/>
            <person name="Scheremetjew M."/>
            <person name="Finn R."/>
            <person name="Kale V."/>
            <person name="Holt S."/>
            <person name="Cochrane G."/>
            <person name="Meng A."/>
            <person name="Brown T."/>
            <person name="Cohen L."/>
        </authorList>
    </citation>
    <scope>NUCLEOTIDE SEQUENCE</scope>
    <source>
        <strain evidence="3">CCMP2222</strain>
    </source>
</reference>
<evidence type="ECO:0000259" key="2">
    <source>
        <dbReference type="Pfam" id="PF00857"/>
    </source>
</evidence>
<dbReference type="AlphaFoldDB" id="A0A7S2IEK5"/>
<dbReference type="EMBL" id="HBGQ01084891">
    <property type="protein sequence ID" value="CAD9516203.1"/>
    <property type="molecule type" value="Transcribed_RNA"/>
</dbReference>
<name>A0A7S2IEK5_9DINO</name>
<evidence type="ECO:0000256" key="1">
    <source>
        <dbReference type="ARBA" id="ARBA00006336"/>
    </source>
</evidence>
<dbReference type="SUPFAM" id="SSF52499">
    <property type="entry name" value="Isochorismatase-like hydrolases"/>
    <property type="match status" value="1"/>
</dbReference>
<dbReference type="InterPro" id="IPR036380">
    <property type="entry name" value="Isochorismatase-like_sf"/>
</dbReference>
<organism evidence="3">
    <name type="scientific">Alexandrium andersonii</name>
    <dbReference type="NCBI Taxonomy" id="327968"/>
    <lineage>
        <taxon>Eukaryota</taxon>
        <taxon>Sar</taxon>
        <taxon>Alveolata</taxon>
        <taxon>Dinophyceae</taxon>
        <taxon>Gonyaulacales</taxon>
        <taxon>Pyrocystaceae</taxon>
        <taxon>Alexandrium</taxon>
    </lineage>
</organism>
<dbReference type="InterPro" id="IPR000868">
    <property type="entry name" value="Isochorismatase-like_dom"/>
</dbReference>
<feature type="domain" description="Isochorismatase-like" evidence="2">
    <location>
        <begin position="5"/>
        <end position="76"/>
    </location>
</feature>
<sequence>MRPGDELLQPLREHSITKVVVAGLKAGQGVLSACQALMDEGLLVYVVRDCVADDHSERAAAVLDHVIPQFADVMNFAEFREQISNEIMIDMFVEMKTAQRAG</sequence>
<evidence type="ECO:0000313" key="3">
    <source>
        <dbReference type="EMBL" id="CAD9516203.1"/>
    </source>
</evidence>
<gene>
    <name evidence="3" type="ORF">AAND1436_LOCUS40491</name>
</gene>
<proteinExistence type="inferred from homology"/>
<dbReference type="Pfam" id="PF00857">
    <property type="entry name" value="Isochorismatase"/>
    <property type="match status" value="1"/>
</dbReference>
<protein>
    <recommendedName>
        <fullName evidence="2">Isochorismatase-like domain-containing protein</fullName>
    </recommendedName>
</protein>
<dbReference type="Gene3D" id="3.40.50.850">
    <property type="entry name" value="Isochorismatase-like"/>
    <property type="match status" value="1"/>
</dbReference>
<comment type="similarity">
    <text evidence="1">Belongs to the isochorismatase family.</text>
</comment>
<accession>A0A7S2IEK5</accession>